<evidence type="ECO:0000313" key="3">
    <source>
        <dbReference type="EMBL" id="SHJ05178.1"/>
    </source>
</evidence>
<dbReference type="AlphaFoldDB" id="A0A1M6G595"/>
<reference evidence="3" key="1">
    <citation type="submission" date="2016-11" db="EMBL/GenBank/DDBJ databases">
        <authorList>
            <person name="Jaros S."/>
            <person name="Januszkiewicz K."/>
            <person name="Wedrychowicz H."/>
        </authorList>
    </citation>
    <scope>NUCLEOTIDE SEQUENCE [LARGE SCALE GENOMIC DNA]</scope>
    <source>
        <strain evidence="3">DSM 100565</strain>
    </source>
</reference>
<dbReference type="OrthoDB" id="7690273at2"/>
<proteinExistence type="predicted"/>
<feature type="domain" description="Flagellar protein FlgJ N-terminal" evidence="2">
    <location>
        <begin position="48"/>
        <end position="86"/>
    </location>
</feature>
<dbReference type="STRING" id="1447782.SAMN05444417_2693"/>
<accession>A0A1M6G595</accession>
<dbReference type="Pfam" id="PF10135">
    <property type="entry name" value="Rod-binding"/>
    <property type="match status" value="1"/>
</dbReference>
<evidence type="ECO:0000256" key="1">
    <source>
        <dbReference type="SAM" id="MobiDB-lite"/>
    </source>
</evidence>
<sequence length="101" mass="10131">MTEPIDTARSAQGSAVRPAPPPDPLRAAAEELEATFLAEMLGAAGLGPRGGAFGGGPAEDQVSSLLRMEQSRAIVRAGGLGLAESIHAALLARAGSGGDRR</sequence>
<evidence type="ECO:0000259" key="2">
    <source>
        <dbReference type="Pfam" id="PF10135"/>
    </source>
</evidence>
<name>A0A1M6G595_9RHOB</name>
<dbReference type="RefSeq" id="WP_073331525.1">
    <property type="nucleotide sequence ID" value="NZ_FQYO01000004.1"/>
</dbReference>
<protein>
    <submittedName>
        <fullName evidence="3">Rod binding protein</fullName>
    </submittedName>
</protein>
<dbReference type="Proteomes" id="UP000184292">
    <property type="component" value="Unassembled WGS sequence"/>
</dbReference>
<feature type="region of interest" description="Disordered" evidence="1">
    <location>
        <begin position="1"/>
        <end position="25"/>
    </location>
</feature>
<gene>
    <name evidence="3" type="ORF">SAMN05444417_2693</name>
</gene>
<dbReference type="InterPro" id="IPR019301">
    <property type="entry name" value="Flagellar_prot_FlgJ_N"/>
</dbReference>
<dbReference type="EMBL" id="FQYO01000004">
    <property type="protein sequence ID" value="SHJ05178.1"/>
    <property type="molecule type" value="Genomic_DNA"/>
</dbReference>
<keyword evidence="4" id="KW-1185">Reference proteome</keyword>
<organism evidence="3 4">
    <name type="scientific">Wenxinia saemankumensis</name>
    <dbReference type="NCBI Taxonomy" id="1447782"/>
    <lineage>
        <taxon>Bacteria</taxon>
        <taxon>Pseudomonadati</taxon>
        <taxon>Pseudomonadota</taxon>
        <taxon>Alphaproteobacteria</taxon>
        <taxon>Rhodobacterales</taxon>
        <taxon>Roseobacteraceae</taxon>
        <taxon>Wenxinia</taxon>
    </lineage>
</organism>
<evidence type="ECO:0000313" key="4">
    <source>
        <dbReference type="Proteomes" id="UP000184292"/>
    </source>
</evidence>